<dbReference type="InterPro" id="IPR016161">
    <property type="entry name" value="Ald_DH/histidinol_DH"/>
</dbReference>
<dbReference type="EC" id="1.2.1.3" evidence="4"/>
<protein>
    <recommendedName>
        <fullName evidence="4">aldehyde dehydrogenase (NAD(+))</fullName>
        <ecNumber evidence="4">1.2.1.3</ecNumber>
    </recommendedName>
</protein>
<keyword evidence="3" id="KW-0520">NAD</keyword>
<dbReference type="PANTHER" id="PTHR11699">
    <property type="entry name" value="ALDEHYDE DEHYDROGENASE-RELATED"/>
    <property type="match status" value="1"/>
</dbReference>
<keyword evidence="7" id="KW-1185">Reference proteome</keyword>
<dbReference type="InterPro" id="IPR016162">
    <property type="entry name" value="Ald_DH_N"/>
</dbReference>
<dbReference type="AlphaFoldDB" id="A0AAD5X772"/>
<evidence type="ECO:0000256" key="1">
    <source>
        <dbReference type="ARBA" id="ARBA00009986"/>
    </source>
</evidence>
<organism evidence="6 7">
    <name type="scientific">Physocladia obscura</name>
    <dbReference type="NCBI Taxonomy" id="109957"/>
    <lineage>
        <taxon>Eukaryota</taxon>
        <taxon>Fungi</taxon>
        <taxon>Fungi incertae sedis</taxon>
        <taxon>Chytridiomycota</taxon>
        <taxon>Chytridiomycota incertae sedis</taxon>
        <taxon>Chytridiomycetes</taxon>
        <taxon>Chytridiales</taxon>
        <taxon>Chytriomycetaceae</taxon>
        <taxon>Physocladia</taxon>
    </lineage>
</organism>
<evidence type="ECO:0000313" key="7">
    <source>
        <dbReference type="Proteomes" id="UP001211907"/>
    </source>
</evidence>
<proteinExistence type="inferred from homology"/>
<evidence type="ECO:0000256" key="3">
    <source>
        <dbReference type="ARBA" id="ARBA00023027"/>
    </source>
</evidence>
<dbReference type="Gene3D" id="3.40.605.10">
    <property type="entry name" value="Aldehyde Dehydrogenase, Chain A, domain 1"/>
    <property type="match status" value="1"/>
</dbReference>
<evidence type="ECO:0000259" key="5">
    <source>
        <dbReference type="Pfam" id="PF00171"/>
    </source>
</evidence>
<dbReference type="Gene3D" id="3.40.309.10">
    <property type="entry name" value="Aldehyde Dehydrogenase, Chain A, domain 2"/>
    <property type="match status" value="1"/>
</dbReference>
<dbReference type="GO" id="GO:0019413">
    <property type="term" value="P:acetate biosynthetic process"/>
    <property type="evidence" value="ECO:0007669"/>
    <property type="project" value="UniProtKB-ARBA"/>
</dbReference>
<evidence type="ECO:0000256" key="2">
    <source>
        <dbReference type="ARBA" id="ARBA00023002"/>
    </source>
</evidence>
<dbReference type="GO" id="GO:0004029">
    <property type="term" value="F:aldehyde dehydrogenase (NAD+) activity"/>
    <property type="evidence" value="ECO:0007669"/>
    <property type="project" value="UniProtKB-EC"/>
</dbReference>
<feature type="non-terminal residue" evidence="6">
    <location>
        <position position="381"/>
    </location>
</feature>
<reference evidence="6" key="1">
    <citation type="submission" date="2020-05" db="EMBL/GenBank/DDBJ databases">
        <title>Phylogenomic resolution of chytrid fungi.</title>
        <authorList>
            <person name="Stajich J.E."/>
            <person name="Amses K."/>
            <person name="Simmons R."/>
            <person name="Seto K."/>
            <person name="Myers J."/>
            <person name="Bonds A."/>
            <person name="Quandt C.A."/>
            <person name="Barry K."/>
            <person name="Liu P."/>
            <person name="Grigoriev I."/>
            <person name="Longcore J.E."/>
            <person name="James T.Y."/>
        </authorList>
    </citation>
    <scope>NUCLEOTIDE SEQUENCE</scope>
    <source>
        <strain evidence="6">JEL0513</strain>
    </source>
</reference>
<dbReference type="InterPro" id="IPR016163">
    <property type="entry name" value="Ald_DH_C"/>
</dbReference>
<evidence type="ECO:0000256" key="4">
    <source>
        <dbReference type="ARBA" id="ARBA00024226"/>
    </source>
</evidence>
<dbReference type="FunFam" id="3.40.605.10:FF:000026">
    <property type="entry name" value="Aldehyde dehydrogenase, putative"/>
    <property type="match status" value="1"/>
</dbReference>
<name>A0AAD5X772_9FUNG</name>
<dbReference type="Pfam" id="PF00171">
    <property type="entry name" value="Aldedh"/>
    <property type="match status" value="1"/>
</dbReference>
<accession>A0AAD5X772</accession>
<keyword evidence="2" id="KW-0560">Oxidoreductase</keyword>
<dbReference type="EMBL" id="JADGJH010005169">
    <property type="protein sequence ID" value="KAJ3081794.1"/>
    <property type="molecule type" value="Genomic_DNA"/>
</dbReference>
<comment type="caution">
    <text evidence="6">The sequence shown here is derived from an EMBL/GenBank/DDBJ whole genome shotgun (WGS) entry which is preliminary data.</text>
</comment>
<evidence type="ECO:0000313" key="6">
    <source>
        <dbReference type="EMBL" id="KAJ3081794.1"/>
    </source>
</evidence>
<dbReference type="SUPFAM" id="SSF53720">
    <property type="entry name" value="ALDH-like"/>
    <property type="match status" value="1"/>
</dbReference>
<dbReference type="FunFam" id="3.40.605.10:FF:000029">
    <property type="entry name" value="Aldehyde dehydrogenase, mitochondrial"/>
    <property type="match status" value="1"/>
</dbReference>
<dbReference type="Proteomes" id="UP001211907">
    <property type="component" value="Unassembled WGS sequence"/>
</dbReference>
<feature type="domain" description="Aldehyde dehydrogenase" evidence="5">
    <location>
        <begin position="5"/>
        <end position="376"/>
    </location>
</feature>
<gene>
    <name evidence="6" type="primary">ALD5_2</name>
    <name evidence="6" type="ORF">HK100_009812</name>
</gene>
<dbReference type="InterPro" id="IPR015590">
    <property type="entry name" value="Aldehyde_DH_dom"/>
</dbReference>
<dbReference type="FunFam" id="3.40.309.10:FF:000001">
    <property type="entry name" value="Mitochondrial aldehyde dehydrogenase 2"/>
    <property type="match status" value="1"/>
</dbReference>
<sequence length="381" mass="40816">ALVGDVYFVEENLKYFAGAADKVSHGRHVDIREGVHAYTRPEPYGVVGLIVPWNFPLSMLAWKIGPALAAGNSIVVKSSEKTPLSALKFAQLIVEAGFPPGVVNIISGFGPSAGDAIARHSDIHRLSFTGSVATGRKILAASAESNLKKVTLELGGKCPNVVFNDAKLDAAVQACTSGYSFNQGQLCCAGTRVYVQEGIYDVFLERIKADAAKIKVGNSFDADTDMGPLVDKLQFDRVMNYIEEGKKAGAHIEFGGHRVGTEGYYVSPTIFTNIHDDMAIVKEEIFGPVIVVEKFSTLEDGIAKANNTEFGLAASIHTTDVSTYIKAANAIQAGTVWVNTHNLLYAGIPFGGYKLSGFGREGGLEAIQEYTQLKSVYVALV</sequence>
<comment type="similarity">
    <text evidence="1">Belongs to the aldehyde dehydrogenase family.</text>
</comment>